<keyword evidence="4" id="KW-0732">Signal</keyword>
<feature type="domain" description="Protein kinase" evidence="5">
    <location>
        <begin position="188"/>
        <end position="485"/>
    </location>
</feature>
<keyword evidence="1" id="KW-0343">GTPase activation</keyword>
<dbReference type="Proteomes" id="UP000054350">
    <property type="component" value="Unassembled WGS sequence"/>
</dbReference>
<dbReference type="InterPro" id="IPR001611">
    <property type="entry name" value="Leu-rich_rpt"/>
</dbReference>
<dbReference type="InterPro" id="IPR003591">
    <property type="entry name" value="Leu-rich_rpt_typical-subtyp"/>
</dbReference>
<evidence type="ECO:0000256" key="4">
    <source>
        <dbReference type="SAM" id="SignalP"/>
    </source>
</evidence>
<dbReference type="InterPro" id="IPR027038">
    <property type="entry name" value="RanGap"/>
</dbReference>
<dbReference type="GO" id="GO:0006913">
    <property type="term" value="P:nucleocytoplasmic transport"/>
    <property type="evidence" value="ECO:0007669"/>
    <property type="project" value="TreeGrafter"/>
</dbReference>
<dbReference type="InterPro" id="IPR059179">
    <property type="entry name" value="MLKL-like_MCAfunc"/>
</dbReference>
<keyword evidence="2" id="KW-0433">Leucine-rich repeat</keyword>
<dbReference type="InterPro" id="IPR000719">
    <property type="entry name" value="Prot_kinase_dom"/>
</dbReference>
<dbReference type="GO" id="GO:0048471">
    <property type="term" value="C:perinuclear region of cytoplasm"/>
    <property type="evidence" value="ECO:0007669"/>
    <property type="project" value="TreeGrafter"/>
</dbReference>
<dbReference type="SMART" id="SM00368">
    <property type="entry name" value="LRR_RI"/>
    <property type="match status" value="14"/>
</dbReference>
<proteinExistence type="predicted"/>
<dbReference type="PANTHER" id="PTHR24113:SF12">
    <property type="entry name" value="RAN GTPASE-ACTIVATING PROTEIN 1"/>
    <property type="match status" value="1"/>
</dbReference>
<protein>
    <submittedName>
        <fullName evidence="6">Serine/threonine protein kinase</fullName>
    </submittedName>
</protein>
<sequence length="1041" mass="112732">MAEALLCGFVALLGLKEICMLLEKAQGLTESLKTAKENVQLAQVLHNWCSNLYLALNVAPRDARGELPTHLVEPMSLLKHTLDCIVKTLSKMAKGTRLMRMLRAQEYNDALAQVGATLTGLTNDLQPTLQFNFSPMELATEIKAVTEAQTAALKVDLQHLLAQHHTKLYSDLALNNKDVPKVIVALQRRIETMQQQQQHGQMVQLTQQVYHHLHLSIVCNSTIHVEHTADEKALNLLAVTSYDFDKLDEEILGCGGFSQLVAKEACIWNSLRHLHVLLLLGVLLKSNPPFLVMLLMEGGDLTAYSRGKLPHEHLWLLHEVAQGMVYLHSKNILHGDLKGNNVLVDGFGRAQVANFGQLRTLSMASRALMFKNGSVGNVRWIGPERYKRKAQYRLELDVFAFAMVIYEVVVGNMPFFEEHDLDVNKDWIKDGDCPNAPTESPSYSPKLWALVDHCWAHDWTMRPTFTAIVTELNGLRAVSVAQPPLIIASGKCSWALTANSGVAPSASSAAIADLAQQIGSILLDWALSASPPKLDFFANLSLPTNCQEGDCTIWDQRLGLTNGSVTDLNVSGKPVGQSGLKVLQRALSSPDQRLTKLVLDNCGLGDSGALFVSILVPLTLKALQLRSNEIRGVSAQAIAACLPQSLTKLNMGNNRIGNVGAQAIVAHLPQSLTKLNMGNNRIGNVGAQAIVARLPQSLIELSMDDNQIGNISTQAIVACLPQSLTKLNMGNNWIGDVSAQAIAVHLPQSLIELSLQWNWIGDVSAQAIAARLPQSLTKLNMGNNRIGNVGAQAIVAHLPQSLIELCLSSNQIGDVGAQAIVACLPQSLIELNMDNILIGNVGVQAIVARLPQSLTKLSMGSNQIGDVSAQAIAVRLLQSLTKLYLSYNQIGDIGVQAIAARLLQSLIELCLSSNQIGDVGAQAIAACLPQSLIELHMDYNRIGDVGVQAIAARLPQSLTKLYMGSNQISDVGAQAIAAHLPQSLIKLSMGDIQIGDISAQAIAACLPQSLTKLIMFCNWFGDISSWALFSAQRPTLSIYLS</sequence>
<evidence type="ECO:0000256" key="2">
    <source>
        <dbReference type="ARBA" id="ARBA00022614"/>
    </source>
</evidence>
<evidence type="ECO:0000256" key="3">
    <source>
        <dbReference type="ARBA" id="ARBA00022737"/>
    </source>
</evidence>
<dbReference type="EMBL" id="GG745366">
    <property type="protein sequence ID" value="KNE70422.1"/>
    <property type="molecule type" value="Genomic_DNA"/>
</dbReference>
<keyword evidence="6" id="KW-0808">Transferase</keyword>
<name>A0A0L0T6Q1_ALLM3</name>
<evidence type="ECO:0000259" key="5">
    <source>
        <dbReference type="PROSITE" id="PS50011"/>
    </source>
</evidence>
<keyword evidence="3" id="KW-0677">Repeat</keyword>
<keyword evidence="6" id="KW-0418">Kinase</keyword>
<dbReference type="SUPFAM" id="SSF56112">
    <property type="entry name" value="Protein kinase-like (PK-like)"/>
    <property type="match status" value="1"/>
</dbReference>
<dbReference type="SMART" id="SM00364">
    <property type="entry name" value="LRR_BAC"/>
    <property type="match status" value="11"/>
</dbReference>
<dbReference type="InterPro" id="IPR001245">
    <property type="entry name" value="Ser-Thr/Tyr_kinase_cat_dom"/>
</dbReference>
<dbReference type="AlphaFoldDB" id="A0A0L0T6Q1"/>
<dbReference type="SUPFAM" id="SSF52047">
    <property type="entry name" value="RNI-like"/>
    <property type="match status" value="1"/>
</dbReference>
<dbReference type="GO" id="GO:0031267">
    <property type="term" value="F:small GTPase binding"/>
    <property type="evidence" value="ECO:0007669"/>
    <property type="project" value="TreeGrafter"/>
</dbReference>
<dbReference type="PROSITE" id="PS00108">
    <property type="entry name" value="PROTEIN_KINASE_ST"/>
    <property type="match status" value="1"/>
</dbReference>
<dbReference type="Gene3D" id="3.80.10.10">
    <property type="entry name" value="Ribonuclease Inhibitor"/>
    <property type="match status" value="4"/>
</dbReference>
<dbReference type="eggNOG" id="KOG4308">
    <property type="taxonomic scope" value="Eukaryota"/>
</dbReference>
<dbReference type="SMART" id="SM00220">
    <property type="entry name" value="S_TKc"/>
    <property type="match status" value="1"/>
</dbReference>
<keyword evidence="6" id="KW-0723">Serine/threonine-protein kinase</keyword>
<dbReference type="PROSITE" id="PS50011">
    <property type="entry name" value="PROTEIN_KINASE_DOM"/>
    <property type="match status" value="1"/>
</dbReference>
<feature type="signal peptide" evidence="4">
    <location>
        <begin position="1"/>
        <end position="27"/>
    </location>
</feature>
<dbReference type="GO" id="GO:0005524">
    <property type="term" value="F:ATP binding"/>
    <property type="evidence" value="ECO:0007669"/>
    <property type="project" value="InterPro"/>
</dbReference>
<dbReference type="GO" id="GO:0005096">
    <property type="term" value="F:GTPase activator activity"/>
    <property type="evidence" value="ECO:0007669"/>
    <property type="project" value="UniProtKB-KW"/>
</dbReference>
<reference evidence="6 7" key="1">
    <citation type="submission" date="2009-11" db="EMBL/GenBank/DDBJ databases">
        <title>Annotation of Allomyces macrogynus ATCC 38327.</title>
        <authorList>
            <consortium name="The Broad Institute Genome Sequencing Platform"/>
            <person name="Russ C."/>
            <person name="Cuomo C."/>
            <person name="Burger G."/>
            <person name="Gray M.W."/>
            <person name="Holland P.W.H."/>
            <person name="King N."/>
            <person name="Lang F.B.F."/>
            <person name="Roger A.J."/>
            <person name="Ruiz-Trillo I."/>
            <person name="Young S.K."/>
            <person name="Zeng Q."/>
            <person name="Gargeya S."/>
            <person name="Fitzgerald M."/>
            <person name="Haas B."/>
            <person name="Abouelleil A."/>
            <person name="Alvarado L."/>
            <person name="Arachchi H.M."/>
            <person name="Berlin A."/>
            <person name="Chapman S.B."/>
            <person name="Gearin G."/>
            <person name="Goldberg J."/>
            <person name="Griggs A."/>
            <person name="Gujja S."/>
            <person name="Hansen M."/>
            <person name="Heiman D."/>
            <person name="Howarth C."/>
            <person name="Larimer J."/>
            <person name="Lui A."/>
            <person name="MacDonald P.J.P."/>
            <person name="McCowen C."/>
            <person name="Montmayeur A."/>
            <person name="Murphy C."/>
            <person name="Neiman D."/>
            <person name="Pearson M."/>
            <person name="Priest M."/>
            <person name="Roberts A."/>
            <person name="Saif S."/>
            <person name="Shea T."/>
            <person name="Sisk P."/>
            <person name="Stolte C."/>
            <person name="Sykes S."/>
            <person name="Wortman J."/>
            <person name="Nusbaum C."/>
            <person name="Birren B."/>
        </authorList>
    </citation>
    <scope>NUCLEOTIDE SEQUENCE [LARGE SCALE GENOMIC DNA]</scope>
    <source>
        <strain evidence="6 7">ATCC 38327</strain>
    </source>
</reference>
<evidence type="ECO:0000313" key="7">
    <source>
        <dbReference type="Proteomes" id="UP000054350"/>
    </source>
</evidence>
<dbReference type="eggNOG" id="KOG0196">
    <property type="taxonomic scope" value="Eukaryota"/>
</dbReference>
<dbReference type="OrthoDB" id="5581784at2759"/>
<dbReference type="VEuPathDB" id="FungiDB:AMAG_14555"/>
<dbReference type="GO" id="GO:0005829">
    <property type="term" value="C:cytosol"/>
    <property type="evidence" value="ECO:0007669"/>
    <property type="project" value="TreeGrafter"/>
</dbReference>
<evidence type="ECO:0000256" key="1">
    <source>
        <dbReference type="ARBA" id="ARBA00022468"/>
    </source>
</evidence>
<reference evidence="7" key="2">
    <citation type="submission" date="2009-11" db="EMBL/GenBank/DDBJ databases">
        <title>The Genome Sequence of Allomyces macrogynus strain ATCC 38327.</title>
        <authorList>
            <consortium name="The Broad Institute Genome Sequencing Platform"/>
            <person name="Russ C."/>
            <person name="Cuomo C."/>
            <person name="Shea T."/>
            <person name="Young S.K."/>
            <person name="Zeng Q."/>
            <person name="Koehrsen M."/>
            <person name="Haas B."/>
            <person name="Borodovsky M."/>
            <person name="Guigo R."/>
            <person name="Alvarado L."/>
            <person name="Berlin A."/>
            <person name="Borenstein D."/>
            <person name="Chen Z."/>
            <person name="Engels R."/>
            <person name="Freedman E."/>
            <person name="Gellesch M."/>
            <person name="Goldberg J."/>
            <person name="Griggs A."/>
            <person name="Gujja S."/>
            <person name="Heiman D."/>
            <person name="Hepburn T."/>
            <person name="Howarth C."/>
            <person name="Jen D."/>
            <person name="Larson L."/>
            <person name="Lewis B."/>
            <person name="Mehta T."/>
            <person name="Park D."/>
            <person name="Pearson M."/>
            <person name="Roberts A."/>
            <person name="Saif S."/>
            <person name="Shenoy N."/>
            <person name="Sisk P."/>
            <person name="Stolte C."/>
            <person name="Sykes S."/>
            <person name="Walk T."/>
            <person name="White J."/>
            <person name="Yandava C."/>
            <person name="Burger G."/>
            <person name="Gray M.W."/>
            <person name="Holland P.W.H."/>
            <person name="King N."/>
            <person name="Lang F.B.F."/>
            <person name="Roger A.J."/>
            <person name="Ruiz-Trillo I."/>
            <person name="Lander E."/>
            <person name="Nusbaum C."/>
        </authorList>
    </citation>
    <scope>NUCLEOTIDE SEQUENCE [LARGE SCALE GENOMIC DNA]</scope>
    <source>
        <strain evidence="7">ATCC 38327</strain>
    </source>
</reference>
<dbReference type="GO" id="GO:0005634">
    <property type="term" value="C:nucleus"/>
    <property type="evidence" value="ECO:0007669"/>
    <property type="project" value="TreeGrafter"/>
</dbReference>
<dbReference type="PANTHER" id="PTHR24113">
    <property type="entry name" value="RAN GTPASE-ACTIVATING PROTEIN 1"/>
    <property type="match status" value="1"/>
</dbReference>
<evidence type="ECO:0000313" key="6">
    <source>
        <dbReference type="EMBL" id="KNE70422.1"/>
    </source>
</evidence>
<dbReference type="Gene3D" id="1.10.510.10">
    <property type="entry name" value="Transferase(Phosphotransferase) domain 1"/>
    <property type="match status" value="1"/>
</dbReference>
<dbReference type="InterPro" id="IPR008271">
    <property type="entry name" value="Ser/Thr_kinase_AS"/>
</dbReference>
<organism evidence="6 7">
    <name type="scientific">Allomyces macrogynus (strain ATCC 38327)</name>
    <name type="common">Allomyces javanicus var. macrogynus</name>
    <dbReference type="NCBI Taxonomy" id="578462"/>
    <lineage>
        <taxon>Eukaryota</taxon>
        <taxon>Fungi</taxon>
        <taxon>Fungi incertae sedis</taxon>
        <taxon>Blastocladiomycota</taxon>
        <taxon>Blastocladiomycetes</taxon>
        <taxon>Blastocladiales</taxon>
        <taxon>Blastocladiaceae</taxon>
        <taxon>Allomyces</taxon>
    </lineage>
</organism>
<dbReference type="InterPro" id="IPR032675">
    <property type="entry name" value="LRR_dom_sf"/>
</dbReference>
<dbReference type="Pfam" id="PF07714">
    <property type="entry name" value="PK_Tyr_Ser-Thr"/>
    <property type="match status" value="1"/>
</dbReference>
<gene>
    <name evidence="6" type="ORF">AMAG_14555</name>
</gene>
<dbReference type="STRING" id="578462.A0A0L0T6Q1"/>
<accession>A0A0L0T6Q1</accession>
<dbReference type="OMA" id="IVAHLPQ"/>
<dbReference type="CDD" id="cd21037">
    <property type="entry name" value="MLKL_NTD"/>
    <property type="match status" value="1"/>
</dbReference>
<dbReference type="Pfam" id="PF13516">
    <property type="entry name" value="LRR_6"/>
    <property type="match status" value="12"/>
</dbReference>
<feature type="chain" id="PRO_5005548521" evidence="4">
    <location>
        <begin position="28"/>
        <end position="1041"/>
    </location>
</feature>
<dbReference type="InterPro" id="IPR011009">
    <property type="entry name" value="Kinase-like_dom_sf"/>
</dbReference>
<dbReference type="GO" id="GO:0004674">
    <property type="term" value="F:protein serine/threonine kinase activity"/>
    <property type="evidence" value="ECO:0007669"/>
    <property type="project" value="UniProtKB-KW"/>
</dbReference>
<keyword evidence="7" id="KW-1185">Reference proteome</keyword>
<dbReference type="SMART" id="SM00369">
    <property type="entry name" value="LRR_TYP"/>
    <property type="match status" value="3"/>
</dbReference>